<evidence type="ECO:0008006" key="10">
    <source>
        <dbReference type="Google" id="ProtNLM"/>
    </source>
</evidence>
<dbReference type="InterPro" id="IPR011010">
    <property type="entry name" value="DNA_brk_join_enz"/>
</dbReference>
<dbReference type="InterPro" id="IPR010998">
    <property type="entry name" value="Integrase_recombinase_N"/>
</dbReference>
<dbReference type="Gene3D" id="1.10.443.10">
    <property type="entry name" value="Intergrase catalytic core"/>
    <property type="match status" value="1"/>
</dbReference>
<dbReference type="Proteomes" id="UP000270190">
    <property type="component" value="Unassembled WGS sequence"/>
</dbReference>
<dbReference type="GO" id="GO:0003677">
    <property type="term" value="F:DNA binding"/>
    <property type="evidence" value="ECO:0007669"/>
    <property type="project" value="UniProtKB-UniRule"/>
</dbReference>
<sequence>MYVFEAVEDFILECEIKNLAPKTVKNRKFELGQFNVYCNKNDITSVKDITERDVKNYFRQHQKRDLSTSSMRSYYFALNTFFNFLIEESEIKSNPLENMKPPAVKKSTIVAFNSVEVNKMINSYTFKSFKQARAKCIITLLADTGIRSVEIIGISLSDIDDSQILIKKAKGGRERYVYMSALCRRTLIKYLKIRRKYFSDHILIDDDALFITSTTGKRLQYPGLLQIVKRAGERAEITDKRVSPHSFRHFYAIQSLLAGIDIYSLQRLLGHSDLATTQIYLQSMKDVEVKHQAMKYSPIMNLHKK</sequence>
<keyword evidence="2" id="KW-0229">DNA integration</keyword>
<dbReference type="GO" id="GO:0015074">
    <property type="term" value="P:DNA integration"/>
    <property type="evidence" value="ECO:0007669"/>
    <property type="project" value="UniProtKB-KW"/>
</dbReference>
<evidence type="ECO:0000313" key="8">
    <source>
        <dbReference type="EMBL" id="SPP28850.1"/>
    </source>
</evidence>
<feature type="domain" description="Tyr recombinase" evidence="6">
    <location>
        <begin position="107"/>
        <end position="295"/>
    </location>
</feature>
<dbReference type="InterPro" id="IPR004107">
    <property type="entry name" value="Integrase_SAM-like_N"/>
</dbReference>
<dbReference type="PANTHER" id="PTHR30349">
    <property type="entry name" value="PHAGE INTEGRASE-RELATED"/>
    <property type="match status" value="1"/>
</dbReference>
<dbReference type="PANTHER" id="PTHR30349:SF41">
    <property type="entry name" value="INTEGRASE_RECOMBINASE PROTEIN MJ0367-RELATED"/>
    <property type="match status" value="1"/>
</dbReference>
<organism evidence="8 9">
    <name type="scientific">Brochothrix thermosphacta</name>
    <name type="common">Microbacterium thermosphactum</name>
    <dbReference type="NCBI Taxonomy" id="2756"/>
    <lineage>
        <taxon>Bacteria</taxon>
        <taxon>Bacillati</taxon>
        <taxon>Bacillota</taxon>
        <taxon>Bacilli</taxon>
        <taxon>Bacillales</taxon>
        <taxon>Listeriaceae</taxon>
        <taxon>Brochothrix</taxon>
    </lineage>
</organism>
<dbReference type="Pfam" id="PF13495">
    <property type="entry name" value="Phage_int_SAM_4"/>
    <property type="match status" value="1"/>
</dbReference>
<gene>
    <name evidence="8" type="ORF">BTBSAS_30168</name>
</gene>
<evidence type="ECO:0000256" key="2">
    <source>
        <dbReference type="ARBA" id="ARBA00022908"/>
    </source>
</evidence>
<dbReference type="InterPro" id="IPR013762">
    <property type="entry name" value="Integrase-like_cat_sf"/>
</dbReference>
<name>A0A2X0R442_BROTH</name>
<evidence type="ECO:0000313" key="9">
    <source>
        <dbReference type="Proteomes" id="UP000270190"/>
    </source>
</evidence>
<dbReference type="GO" id="GO:0006310">
    <property type="term" value="P:DNA recombination"/>
    <property type="evidence" value="ECO:0007669"/>
    <property type="project" value="UniProtKB-KW"/>
</dbReference>
<dbReference type="PROSITE" id="PS51898">
    <property type="entry name" value="TYR_RECOMBINASE"/>
    <property type="match status" value="1"/>
</dbReference>
<dbReference type="AlphaFoldDB" id="A0A2X0R442"/>
<evidence type="ECO:0000259" key="7">
    <source>
        <dbReference type="PROSITE" id="PS51900"/>
    </source>
</evidence>
<dbReference type="Pfam" id="PF00589">
    <property type="entry name" value="Phage_integrase"/>
    <property type="match status" value="1"/>
</dbReference>
<keyword evidence="4" id="KW-0233">DNA recombination</keyword>
<dbReference type="InterPro" id="IPR044068">
    <property type="entry name" value="CB"/>
</dbReference>
<protein>
    <recommendedName>
        <fullName evidence="10">Recombinase</fullName>
    </recommendedName>
</protein>
<evidence type="ECO:0000256" key="3">
    <source>
        <dbReference type="ARBA" id="ARBA00023125"/>
    </source>
</evidence>
<dbReference type="InterPro" id="IPR050090">
    <property type="entry name" value="Tyrosine_recombinase_XerCD"/>
</dbReference>
<comment type="similarity">
    <text evidence="1">Belongs to the 'phage' integrase family.</text>
</comment>
<evidence type="ECO:0000259" key="6">
    <source>
        <dbReference type="PROSITE" id="PS51898"/>
    </source>
</evidence>
<feature type="domain" description="Core-binding (CB)" evidence="7">
    <location>
        <begin position="1"/>
        <end position="86"/>
    </location>
</feature>
<reference evidence="9" key="1">
    <citation type="submission" date="2018-04" db="EMBL/GenBank/DDBJ databases">
        <authorList>
            <person name="Illikoud N."/>
        </authorList>
    </citation>
    <scope>NUCLEOTIDE SEQUENCE [LARGE SCALE GENOMIC DNA]</scope>
</reference>
<evidence type="ECO:0000256" key="5">
    <source>
        <dbReference type="PROSITE-ProRule" id="PRU01248"/>
    </source>
</evidence>
<dbReference type="Gene3D" id="1.10.150.130">
    <property type="match status" value="1"/>
</dbReference>
<proteinExistence type="inferred from homology"/>
<keyword evidence="3 5" id="KW-0238">DNA-binding</keyword>
<dbReference type="InterPro" id="IPR002104">
    <property type="entry name" value="Integrase_catalytic"/>
</dbReference>
<dbReference type="PROSITE" id="PS51900">
    <property type="entry name" value="CB"/>
    <property type="match status" value="1"/>
</dbReference>
<evidence type="ECO:0000256" key="4">
    <source>
        <dbReference type="ARBA" id="ARBA00023172"/>
    </source>
</evidence>
<dbReference type="SUPFAM" id="SSF56349">
    <property type="entry name" value="DNA breaking-rejoining enzymes"/>
    <property type="match status" value="1"/>
</dbReference>
<dbReference type="EMBL" id="OUNC01000023">
    <property type="protein sequence ID" value="SPP28850.1"/>
    <property type="molecule type" value="Genomic_DNA"/>
</dbReference>
<accession>A0A2X0R442</accession>
<dbReference type="RefSeq" id="WP_120487914.1">
    <property type="nucleotide sequence ID" value="NZ_JAGYWQ010000001.1"/>
</dbReference>
<evidence type="ECO:0000256" key="1">
    <source>
        <dbReference type="ARBA" id="ARBA00008857"/>
    </source>
</evidence>